<evidence type="ECO:0000313" key="2">
    <source>
        <dbReference type="EMBL" id="OON73228.1"/>
    </source>
</evidence>
<dbReference type="STRING" id="83656.B1H18_27300"/>
<dbReference type="Proteomes" id="UP000190539">
    <property type="component" value="Unassembled WGS sequence"/>
</dbReference>
<organism evidence="2 3">
    <name type="scientific">Streptomyces tsukubensis</name>
    <dbReference type="NCBI Taxonomy" id="83656"/>
    <lineage>
        <taxon>Bacteria</taxon>
        <taxon>Bacillati</taxon>
        <taxon>Actinomycetota</taxon>
        <taxon>Actinomycetes</taxon>
        <taxon>Kitasatosporales</taxon>
        <taxon>Streptomycetaceae</taxon>
        <taxon>Streptomyces</taxon>
    </lineage>
</organism>
<dbReference type="OrthoDB" id="7605626at2"/>
<evidence type="ECO:0000256" key="1">
    <source>
        <dbReference type="SAM" id="MobiDB-lite"/>
    </source>
</evidence>
<accession>A0A1V4A274</accession>
<name>A0A1V4A274_9ACTN</name>
<reference evidence="2 3" key="1">
    <citation type="submission" date="2017-02" db="EMBL/GenBank/DDBJ databases">
        <title>Draft Genome Sequence of Streptomyces tsukubaensis F601, a Producer of the immunosuppressant tacrolimus FK506.</title>
        <authorList>
            <person name="Zong G."/>
            <person name="Zhong C."/>
            <person name="Fu J."/>
            <person name="Qin R."/>
            <person name="Cao G."/>
        </authorList>
    </citation>
    <scope>NUCLEOTIDE SEQUENCE [LARGE SCALE GENOMIC DNA]</scope>
    <source>
        <strain evidence="2 3">F601</strain>
    </source>
</reference>
<sequence length="296" mass="31853">MPRKPKMTDEERRAYSAKMRGELEAVMDRAYGAMVAREDFWAAVMRTAANLTHTDRDDRSPTNCIAVAAQHPHATHILSSGDWRKLGRFPAKGSTSLRIWTPIKRRPDGGQEATAAAADGAQREAADETAGGEARKVSGFKAGPVFDISQTDGDTYEPPAAAPLAAEAIRDVLVNQYRDQYHEDPEQAGGFDFTQEAPDNAVRILLYGHAWRRITEADAPLPGQHTAEVASAAHVAALILGITPGPAVMPPLAGIITDGKKPPVHESAVRAIETGRAIARDVRAAAEQRRELAVTG</sequence>
<dbReference type="RefSeq" id="WP_077972395.1">
    <property type="nucleotide sequence ID" value="NZ_CP045178.1"/>
</dbReference>
<comment type="caution">
    <text evidence="2">The sequence shown here is derived from an EMBL/GenBank/DDBJ whole genome shotgun (WGS) entry which is preliminary data.</text>
</comment>
<evidence type="ECO:0000313" key="3">
    <source>
        <dbReference type="Proteomes" id="UP000190539"/>
    </source>
</evidence>
<feature type="region of interest" description="Disordered" evidence="1">
    <location>
        <begin position="104"/>
        <end position="136"/>
    </location>
</feature>
<proteinExistence type="predicted"/>
<keyword evidence="3" id="KW-1185">Reference proteome</keyword>
<dbReference type="EMBL" id="MVFC01000032">
    <property type="protein sequence ID" value="OON73228.1"/>
    <property type="molecule type" value="Genomic_DNA"/>
</dbReference>
<feature type="compositionally biased region" description="Low complexity" evidence="1">
    <location>
        <begin position="110"/>
        <end position="120"/>
    </location>
</feature>
<dbReference type="AlphaFoldDB" id="A0A1V4A274"/>
<protein>
    <submittedName>
        <fullName evidence="2">Uncharacterized protein</fullName>
    </submittedName>
</protein>
<gene>
    <name evidence="2" type="ORF">B1H18_27300</name>
</gene>